<evidence type="ECO:0000313" key="2">
    <source>
        <dbReference type="EMBL" id="KAF3452190.1"/>
    </source>
</evidence>
<reference evidence="2" key="1">
    <citation type="submission" date="2020-03" db="EMBL/GenBank/DDBJ databases">
        <title>A high-quality chromosome-level genome assembly of a woody plant with both climbing and erect habits, Rhamnella rubrinervis.</title>
        <authorList>
            <person name="Lu Z."/>
            <person name="Yang Y."/>
            <person name="Zhu X."/>
            <person name="Sun Y."/>
        </authorList>
    </citation>
    <scope>NUCLEOTIDE SEQUENCE</scope>
    <source>
        <strain evidence="2">BYM</strain>
        <tissue evidence="2">Leaf</tissue>
    </source>
</reference>
<comment type="caution">
    <text evidence="2">The sequence shown here is derived from an EMBL/GenBank/DDBJ whole genome shotgun (WGS) entry which is preliminary data.</text>
</comment>
<organism evidence="2 3">
    <name type="scientific">Rhamnella rubrinervis</name>
    <dbReference type="NCBI Taxonomy" id="2594499"/>
    <lineage>
        <taxon>Eukaryota</taxon>
        <taxon>Viridiplantae</taxon>
        <taxon>Streptophyta</taxon>
        <taxon>Embryophyta</taxon>
        <taxon>Tracheophyta</taxon>
        <taxon>Spermatophyta</taxon>
        <taxon>Magnoliopsida</taxon>
        <taxon>eudicotyledons</taxon>
        <taxon>Gunneridae</taxon>
        <taxon>Pentapetalae</taxon>
        <taxon>rosids</taxon>
        <taxon>fabids</taxon>
        <taxon>Rosales</taxon>
        <taxon>Rhamnaceae</taxon>
        <taxon>rhamnoid group</taxon>
        <taxon>Rhamneae</taxon>
        <taxon>Rhamnella</taxon>
    </lineage>
</organism>
<sequence length="372" mass="41076">MEILHLMAAASSSGALNLEGTLRKEGKQELTAGAIERQLEAGDRLRSDASKLSLNMRIREGGLALPVKRLASVPPSCLDWSPVIGRKPVNLLSLLSSLGILLSIGYISVVTMPVQAIFWIEKKERTFPDGGSGTPKLDSRTELAKEARDTESDSLIDSFFAPFLWNSTLEKSSIKWTSWSVFNLSPPDPTTRPAIAPVYWGVGLPSAIAESLNRKKERKAADSLVSAAIKARSMRSSMNVLGGMLENGSIIFLLCIPPRRLFRYGMSLCQGMWWAPEGRRKDEQNYHQKRDRHSTKPKASESFGEAINSECQLIRRGFLITPGVVFAPHLDNRDLALSISKRFSHSISHPTAKLLGVRNWNQTAKHADSNSL</sequence>
<dbReference type="EMBL" id="VOIH02000003">
    <property type="protein sequence ID" value="KAF3452190.1"/>
    <property type="molecule type" value="Genomic_DNA"/>
</dbReference>
<dbReference type="Proteomes" id="UP000796880">
    <property type="component" value="Unassembled WGS sequence"/>
</dbReference>
<evidence type="ECO:0000313" key="3">
    <source>
        <dbReference type="Proteomes" id="UP000796880"/>
    </source>
</evidence>
<keyword evidence="3" id="KW-1185">Reference proteome</keyword>
<dbReference type="AlphaFoldDB" id="A0A8K0HI68"/>
<proteinExistence type="predicted"/>
<evidence type="ECO:0000256" key="1">
    <source>
        <dbReference type="SAM" id="MobiDB-lite"/>
    </source>
</evidence>
<gene>
    <name evidence="2" type="ORF">FNV43_RR08288</name>
</gene>
<accession>A0A8K0HI68</accession>
<protein>
    <submittedName>
        <fullName evidence="2">Uncharacterized protein</fullName>
    </submittedName>
</protein>
<feature type="region of interest" description="Disordered" evidence="1">
    <location>
        <begin position="284"/>
        <end position="303"/>
    </location>
</feature>
<name>A0A8K0HI68_9ROSA</name>